<dbReference type="Pfam" id="PF00483">
    <property type="entry name" value="NTP_transferase"/>
    <property type="match status" value="1"/>
</dbReference>
<dbReference type="GO" id="GO:0004476">
    <property type="term" value="F:mannose-6-phosphate isomerase activity"/>
    <property type="evidence" value="ECO:0007669"/>
    <property type="project" value="UniProtKB-EC"/>
</dbReference>
<keyword evidence="4 13" id="KW-0808">Transferase</keyword>
<dbReference type="EC" id="2.7.7.13" evidence="3"/>
<keyword evidence="7" id="KW-0342">GTP-binding</keyword>
<dbReference type="EMBL" id="JAJEWP010000001">
    <property type="protein sequence ID" value="MCC2615478.1"/>
    <property type="molecule type" value="Genomic_DNA"/>
</dbReference>
<dbReference type="InterPro" id="IPR054566">
    <property type="entry name" value="ManC/GMP-like_b-helix"/>
</dbReference>
<dbReference type="InterPro" id="IPR006375">
    <property type="entry name" value="Man1P_GuaTrfase/Man6P_Isoase"/>
</dbReference>
<keyword evidence="14" id="KW-1185">Reference proteome</keyword>
<dbReference type="InterPro" id="IPR029044">
    <property type="entry name" value="Nucleotide-diphossugar_trans"/>
</dbReference>
<evidence type="ECO:0000256" key="6">
    <source>
        <dbReference type="ARBA" id="ARBA00022741"/>
    </source>
</evidence>
<evidence type="ECO:0000313" key="14">
    <source>
        <dbReference type="Proteomes" id="UP001520878"/>
    </source>
</evidence>
<dbReference type="InterPro" id="IPR014710">
    <property type="entry name" value="RmlC-like_jellyroll"/>
</dbReference>
<feature type="domain" description="Mannose-6-phosphate isomerase type II C-terminal" evidence="11">
    <location>
        <begin position="352"/>
        <end position="465"/>
    </location>
</feature>
<evidence type="ECO:0000256" key="2">
    <source>
        <dbReference type="ARBA" id="ARBA00006115"/>
    </source>
</evidence>
<evidence type="ECO:0000259" key="10">
    <source>
        <dbReference type="Pfam" id="PF00483"/>
    </source>
</evidence>
<dbReference type="InterPro" id="IPR011051">
    <property type="entry name" value="RmlC_Cupin_sf"/>
</dbReference>
<comment type="caution">
    <text evidence="13">The sequence shown here is derived from an EMBL/GenBank/DDBJ whole genome shotgun (WGS) entry which is preliminary data.</text>
</comment>
<feature type="domain" description="MannoseP isomerase/GMP-like beta-helix" evidence="12">
    <location>
        <begin position="295"/>
        <end position="347"/>
    </location>
</feature>
<dbReference type="PANTHER" id="PTHR46390">
    <property type="entry name" value="MANNOSE-1-PHOSPHATE GUANYLYLTRANSFERASE"/>
    <property type="match status" value="1"/>
</dbReference>
<evidence type="ECO:0000259" key="12">
    <source>
        <dbReference type="Pfam" id="PF22640"/>
    </source>
</evidence>
<evidence type="ECO:0000259" key="11">
    <source>
        <dbReference type="Pfam" id="PF01050"/>
    </source>
</evidence>
<comment type="similarity">
    <text evidence="2 9">Belongs to the mannose-6-phosphate isomerase type 2 family.</text>
</comment>
<evidence type="ECO:0000256" key="7">
    <source>
        <dbReference type="ARBA" id="ARBA00023134"/>
    </source>
</evidence>
<dbReference type="CDD" id="cd02213">
    <property type="entry name" value="cupin_PMI_typeII_C"/>
    <property type="match status" value="1"/>
</dbReference>
<reference evidence="13 14" key="1">
    <citation type="submission" date="2021-10" db="EMBL/GenBank/DDBJ databases">
        <title>Draft genome of Aestuariibacter halophilus JC2043.</title>
        <authorList>
            <person name="Emsley S.A."/>
            <person name="Pfannmuller K.M."/>
            <person name="Ushijima B."/>
            <person name="Saw J.H."/>
            <person name="Videau P."/>
        </authorList>
    </citation>
    <scope>NUCLEOTIDE SEQUENCE [LARGE SCALE GENOMIC DNA]</scope>
    <source>
        <strain evidence="13 14">JC2043</strain>
    </source>
</reference>
<protein>
    <recommendedName>
        <fullName evidence="3">mannose-1-phosphate guanylyltransferase</fullName>
        <ecNumber evidence="3">2.7.7.13</ecNumber>
    </recommendedName>
</protein>
<evidence type="ECO:0000256" key="8">
    <source>
        <dbReference type="ARBA" id="ARBA00047343"/>
    </source>
</evidence>
<dbReference type="GO" id="GO:0004475">
    <property type="term" value="F:mannose-1-phosphate guanylyltransferase (GTP) activity"/>
    <property type="evidence" value="ECO:0007669"/>
    <property type="project" value="UniProtKB-EC"/>
</dbReference>
<comment type="pathway">
    <text evidence="1">Nucleotide-sugar biosynthesis; GDP-alpha-D-mannose biosynthesis; GDP-alpha-D-mannose from alpha-D-mannose 1-phosphate (GTP route): step 1/1.</text>
</comment>
<evidence type="ECO:0000256" key="3">
    <source>
        <dbReference type="ARBA" id="ARBA00012387"/>
    </source>
</evidence>
<keyword evidence="5 13" id="KW-0548">Nucleotidyltransferase</keyword>
<dbReference type="Gene3D" id="3.90.550.10">
    <property type="entry name" value="Spore Coat Polysaccharide Biosynthesis Protein SpsA, Chain A"/>
    <property type="match status" value="1"/>
</dbReference>
<comment type="catalytic activity">
    <reaction evidence="8">
        <text>alpha-D-mannose 1-phosphate + GTP + H(+) = GDP-alpha-D-mannose + diphosphate</text>
        <dbReference type="Rhea" id="RHEA:15229"/>
        <dbReference type="ChEBI" id="CHEBI:15378"/>
        <dbReference type="ChEBI" id="CHEBI:33019"/>
        <dbReference type="ChEBI" id="CHEBI:37565"/>
        <dbReference type="ChEBI" id="CHEBI:57527"/>
        <dbReference type="ChEBI" id="CHEBI:58409"/>
        <dbReference type="EC" id="2.7.7.13"/>
    </reaction>
</comment>
<keyword evidence="13" id="KW-0413">Isomerase</keyword>
<evidence type="ECO:0000256" key="4">
    <source>
        <dbReference type="ARBA" id="ARBA00022679"/>
    </source>
</evidence>
<organism evidence="13 14">
    <name type="scientific">Fluctibacter halophilus</name>
    <dbReference type="NCBI Taxonomy" id="226011"/>
    <lineage>
        <taxon>Bacteria</taxon>
        <taxon>Pseudomonadati</taxon>
        <taxon>Pseudomonadota</taxon>
        <taxon>Gammaproteobacteria</taxon>
        <taxon>Alteromonadales</taxon>
        <taxon>Alteromonadaceae</taxon>
        <taxon>Fluctibacter</taxon>
    </lineage>
</organism>
<evidence type="ECO:0000313" key="13">
    <source>
        <dbReference type="EMBL" id="MCC2615478.1"/>
    </source>
</evidence>
<dbReference type="InterPro" id="IPR005835">
    <property type="entry name" value="NTP_transferase_dom"/>
</dbReference>
<name>A0ABS8G4M4_9ALTE</name>
<dbReference type="RefSeq" id="WP_229157377.1">
    <property type="nucleotide sequence ID" value="NZ_JAJEWP010000001.1"/>
</dbReference>
<dbReference type="SUPFAM" id="SSF51182">
    <property type="entry name" value="RmlC-like cupins"/>
    <property type="match status" value="1"/>
</dbReference>
<evidence type="ECO:0000256" key="1">
    <source>
        <dbReference type="ARBA" id="ARBA00004823"/>
    </source>
</evidence>
<dbReference type="InterPro" id="IPR049577">
    <property type="entry name" value="GMPP_N"/>
</dbReference>
<feature type="domain" description="Nucleotidyl transferase" evidence="10">
    <location>
        <begin position="2"/>
        <end position="282"/>
    </location>
</feature>
<dbReference type="NCBIfam" id="TIGR01479">
    <property type="entry name" value="GMP_PMI"/>
    <property type="match status" value="1"/>
</dbReference>
<dbReference type="PANTHER" id="PTHR46390:SF1">
    <property type="entry name" value="MANNOSE-1-PHOSPHATE GUANYLYLTRANSFERASE"/>
    <property type="match status" value="1"/>
</dbReference>
<dbReference type="SUPFAM" id="SSF53448">
    <property type="entry name" value="Nucleotide-diphospho-sugar transferases"/>
    <property type="match status" value="1"/>
</dbReference>
<dbReference type="Pfam" id="PF01050">
    <property type="entry name" value="MannoseP_isomer"/>
    <property type="match status" value="1"/>
</dbReference>
<sequence>MKPVVLAGGSGSRLWPKSRAALPKQFLSLTSEHSMLQETFLRLEGLDAGDPIVICNEAHRFLVAEQLRQQDIQHGGILLEPVGRNTAPAIALAALHARQQGEDPVLLVLAADHLIQDTKAFHKAIQHAERLAEDGNLVTFGIVPDSPHTGYGYIRRGEQLDQAETGFAVAEFVEKPDMETAKGYVSNGDYLWNSGMFMFKASRYLEELKANAPEILNVCEQAFETESQDLDFVRIDADIFAQCPEDSIDYAVMEKTDAAAVVPLDAGWNDVGSWSSLWETAQRKDAQGNVTVGDVMMHDTHDSYINAEERLIAVVGLDNVVVVETKDAILVADKNKVQDIKHVVNTLKEQHRPEFEFHREVFRPWGSYDSIDNGERFQVKRITVKPGEKLSVQMHHHRAEHWIVVSGTAKVTNGDETFLVTENESTYIPIGVVHALENPGKVPLELIEVQSGSYLGEDDIVRFSDRYGRVDATDND</sequence>
<accession>A0ABS8G4M4</accession>
<evidence type="ECO:0000256" key="5">
    <source>
        <dbReference type="ARBA" id="ARBA00022695"/>
    </source>
</evidence>
<dbReference type="Gene3D" id="2.60.120.10">
    <property type="entry name" value="Jelly Rolls"/>
    <property type="match status" value="1"/>
</dbReference>
<gene>
    <name evidence="13" type="ORF">LJ739_04395</name>
</gene>
<dbReference type="Proteomes" id="UP001520878">
    <property type="component" value="Unassembled WGS sequence"/>
</dbReference>
<evidence type="ECO:0000256" key="9">
    <source>
        <dbReference type="RuleBase" id="RU004190"/>
    </source>
</evidence>
<dbReference type="CDD" id="cd02509">
    <property type="entry name" value="GDP-M1P_Guanylyltransferase"/>
    <property type="match status" value="1"/>
</dbReference>
<dbReference type="InterPro" id="IPR001538">
    <property type="entry name" value="Man6P_isomerase-2_C"/>
</dbReference>
<keyword evidence="6" id="KW-0547">Nucleotide-binding</keyword>
<dbReference type="Pfam" id="PF22640">
    <property type="entry name" value="ManC_GMP_beta-helix"/>
    <property type="match status" value="1"/>
</dbReference>
<dbReference type="InterPro" id="IPR051161">
    <property type="entry name" value="Mannose-6P_isomerase_type2"/>
</dbReference>
<proteinExistence type="inferred from homology"/>